<protein>
    <submittedName>
        <fullName evidence="1">Uncharacterized protein</fullName>
    </submittedName>
</protein>
<dbReference type="GO" id="GO:0008757">
    <property type="term" value="F:S-adenosylmethionine-dependent methyltransferase activity"/>
    <property type="evidence" value="ECO:0007669"/>
    <property type="project" value="UniProtKB-ARBA"/>
</dbReference>
<dbReference type="Pfam" id="PF10294">
    <property type="entry name" value="Methyltransf_16"/>
    <property type="match status" value="1"/>
</dbReference>
<sequence>MASSVSQQGQLDLLRREYLQLVEIEHIRWPDAALLKTADTQAWIYEKLIDRDMLQSPPPDRYQVRFLKSLVSKIESAIEDPEEEVRHYLHFLSAFSYPISLHEISEDLIFRLSTLLSSKLPSDAFAAQQRVFVTYAFPNNPSSNEVPDERTVTILESRSVLASAGSTGLRTWESGLHLGKFLSTAEGIATVRGKNVLELGAGTGLLSILCAKHLGASRVTATDGDEAIVDSMRDNVFINGVDAGASSTSVECAALKWGFPTDATAFEEDYGLGKLDVVLAADVTYDKRLHLPLVSTLSELFDIRPSLQVLIAAAVRNEQTFEAFVNACKRNNLGLADNDFEMVPIELQDGPFYSAAPIRILTITRSQERGDPFKF</sequence>
<gene>
    <name evidence="1" type="ORF">BU16DRAFT_605982</name>
</gene>
<evidence type="ECO:0000313" key="1">
    <source>
        <dbReference type="EMBL" id="KAF2497503.1"/>
    </source>
</evidence>
<dbReference type="InterPro" id="IPR019410">
    <property type="entry name" value="Methyltransf_16"/>
</dbReference>
<dbReference type="AlphaFoldDB" id="A0A6A6R0Z1"/>
<dbReference type="SUPFAM" id="SSF53335">
    <property type="entry name" value="S-adenosyl-L-methionine-dependent methyltransferases"/>
    <property type="match status" value="1"/>
</dbReference>
<dbReference type="EMBL" id="MU004186">
    <property type="protein sequence ID" value="KAF2497503.1"/>
    <property type="molecule type" value="Genomic_DNA"/>
</dbReference>
<dbReference type="GO" id="GO:0005737">
    <property type="term" value="C:cytoplasm"/>
    <property type="evidence" value="ECO:0007669"/>
    <property type="project" value="TreeGrafter"/>
</dbReference>
<keyword evidence="2" id="KW-1185">Reference proteome</keyword>
<reference evidence="1" key="1">
    <citation type="journal article" date="2020" name="Stud. Mycol.">
        <title>101 Dothideomycetes genomes: a test case for predicting lifestyles and emergence of pathogens.</title>
        <authorList>
            <person name="Haridas S."/>
            <person name="Albert R."/>
            <person name="Binder M."/>
            <person name="Bloem J."/>
            <person name="Labutti K."/>
            <person name="Salamov A."/>
            <person name="Andreopoulos B."/>
            <person name="Baker S."/>
            <person name="Barry K."/>
            <person name="Bills G."/>
            <person name="Bluhm B."/>
            <person name="Cannon C."/>
            <person name="Castanera R."/>
            <person name="Culley D."/>
            <person name="Daum C."/>
            <person name="Ezra D."/>
            <person name="Gonzalez J."/>
            <person name="Henrissat B."/>
            <person name="Kuo A."/>
            <person name="Liang C."/>
            <person name="Lipzen A."/>
            <person name="Lutzoni F."/>
            <person name="Magnuson J."/>
            <person name="Mondo S."/>
            <person name="Nolan M."/>
            <person name="Ohm R."/>
            <person name="Pangilinan J."/>
            <person name="Park H.-J."/>
            <person name="Ramirez L."/>
            <person name="Alfaro M."/>
            <person name="Sun H."/>
            <person name="Tritt A."/>
            <person name="Yoshinaga Y."/>
            <person name="Zwiers L.-H."/>
            <person name="Turgeon B."/>
            <person name="Goodwin S."/>
            <person name="Spatafora J."/>
            <person name="Crous P."/>
            <person name="Grigoriev I."/>
        </authorList>
    </citation>
    <scope>NUCLEOTIDE SEQUENCE</scope>
    <source>
        <strain evidence="1">CBS 269.34</strain>
    </source>
</reference>
<dbReference type="PANTHER" id="PTHR14614">
    <property type="entry name" value="HEPATOCELLULAR CARCINOMA-ASSOCIATED ANTIGEN"/>
    <property type="match status" value="1"/>
</dbReference>
<dbReference type="InterPro" id="IPR029063">
    <property type="entry name" value="SAM-dependent_MTases_sf"/>
</dbReference>
<name>A0A6A6R0Z1_9PEZI</name>
<organism evidence="1 2">
    <name type="scientific">Lophium mytilinum</name>
    <dbReference type="NCBI Taxonomy" id="390894"/>
    <lineage>
        <taxon>Eukaryota</taxon>
        <taxon>Fungi</taxon>
        <taxon>Dikarya</taxon>
        <taxon>Ascomycota</taxon>
        <taxon>Pezizomycotina</taxon>
        <taxon>Dothideomycetes</taxon>
        <taxon>Pleosporomycetidae</taxon>
        <taxon>Mytilinidiales</taxon>
        <taxon>Mytilinidiaceae</taxon>
        <taxon>Lophium</taxon>
    </lineage>
</organism>
<dbReference type="PANTHER" id="PTHR14614:SF130">
    <property type="entry name" value="PROTEIN-LYSINE N-METHYLTRANSFERASE EEF2KMT"/>
    <property type="match status" value="1"/>
</dbReference>
<proteinExistence type="predicted"/>
<dbReference type="OrthoDB" id="194386at2759"/>
<dbReference type="Gene3D" id="3.40.50.150">
    <property type="entry name" value="Vaccinia Virus protein VP39"/>
    <property type="match status" value="1"/>
</dbReference>
<accession>A0A6A6R0Z1</accession>
<dbReference type="Proteomes" id="UP000799750">
    <property type="component" value="Unassembled WGS sequence"/>
</dbReference>
<evidence type="ECO:0000313" key="2">
    <source>
        <dbReference type="Proteomes" id="UP000799750"/>
    </source>
</evidence>